<dbReference type="PANTHER" id="PTHR43267:SF1">
    <property type="entry name" value="TRNA THREONYLCARBAMOYLADENOSINE DEHYDRATASE"/>
    <property type="match status" value="1"/>
</dbReference>
<dbReference type="Pfam" id="PF00899">
    <property type="entry name" value="ThiF"/>
    <property type="match status" value="1"/>
</dbReference>
<name>A0ABT6CV29_9MICC</name>
<accession>A0ABT6CV29</accession>
<dbReference type="SUPFAM" id="SSF69572">
    <property type="entry name" value="Activating enzymes of the ubiquitin-like proteins"/>
    <property type="match status" value="1"/>
</dbReference>
<dbReference type="RefSeq" id="WP_277358260.1">
    <property type="nucleotide sequence ID" value="NZ_JAROKN010000015.1"/>
</dbReference>
<evidence type="ECO:0000313" key="2">
    <source>
        <dbReference type="EMBL" id="MDF9277738.1"/>
    </source>
</evidence>
<dbReference type="GO" id="GO:0016779">
    <property type="term" value="F:nucleotidyltransferase activity"/>
    <property type="evidence" value="ECO:0007669"/>
    <property type="project" value="UniProtKB-KW"/>
</dbReference>
<sequence length="432" mass="46366">MSLNDPFIMMPGDAVAKIAGSALSGGSLVLRLASADDLYVVRAVETAKDTRLPVEVPREYAALRSGDPSRAAQWIRVAPNDAHVHHLLLSRRPGTAIEFKDFKELVPGVSDPGRNLGVVVTHDPELPPELLEVGASKFAGWAVRRSGVQPLHIAIEPETVGLNQLAGRWPIEQLATNSVMVVGCGSIGSSAAEALAGYGVGRVELVDPDRFLWHNMLRHTLGAESVGRHKVAAMKDHLAQHWPQQTVVPHRLDVVADAHYIRPIVDRVDLVLCAADGIAPRRVVSHLSRRARKPAILACVLDNGSIGEVIRLRPTPRFGCLLCLRQHLGNQKAMDAEADQELDYGTGNVHQPMTAVPPDLRYVGTFAAKLAVATLLESLHGDHTQQIPGEHAIIGLRPAGDLAAPFDLGQAGDVRWASIPEPSASCATCSAE</sequence>
<feature type="domain" description="THIF-type NAD/FAD binding fold" evidence="1">
    <location>
        <begin position="171"/>
        <end position="381"/>
    </location>
</feature>
<evidence type="ECO:0000313" key="3">
    <source>
        <dbReference type="Proteomes" id="UP001220456"/>
    </source>
</evidence>
<protein>
    <submittedName>
        <fullName evidence="2">ThiF family adenylyltransferase</fullName>
    </submittedName>
</protein>
<dbReference type="Proteomes" id="UP001220456">
    <property type="component" value="Unassembled WGS sequence"/>
</dbReference>
<dbReference type="InterPro" id="IPR035985">
    <property type="entry name" value="Ubiquitin-activating_enz"/>
</dbReference>
<proteinExistence type="predicted"/>
<gene>
    <name evidence="2" type="ORF">P4U43_08045</name>
</gene>
<comment type="caution">
    <text evidence="2">The sequence shown here is derived from an EMBL/GenBank/DDBJ whole genome shotgun (WGS) entry which is preliminary data.</text>
</comment>
<reference evidence="2 3" key="1">
    <citation type="journal article" date="2023" name="Int. J. Syst. Evol. Microbiol.">
        <title>Arthrobacter vasquezii sp. nov., isolated from a soil sample from Union Glacier, Antarctica.</title>
        <authorList>
            <person name="Valenzuela-Ibaceta F."/>
            <person name="Carrasco V."/>
            <person name="Lagos-Moraga S."/>
            <person name="Dietz-Vargas C."/>
            <person name="Navarro C.A."/>
            <person name="Perez-Donoso J.M."/>
        </authorList>
    </citation>
    <scope>NUCLEOTIDE SEQUENCE [LARGE SCALE GENOMIC DNA]</scope>
    <source>
        <strain evidence="2 3">EH-1B-1</strain>
    </source>
</reference>
<dbReference type="PANTHER" id="PTHR43267">
    <property type="entry name" value="TRNA THREONYLCARBAMOYLADENOSINE DEHYDRATASE"/>
    <property type="match status" value="1"/>
</dbReference>
<dbReference type="InterPro" id="IPR045886">
    <property type="entry name" value="ThiF/MoeB/HesA"/>
</dbReference>
<dbReference type="Gene3D" id="3.40.50.720">
    <property type="entry name" value="NAD(P)-binding Rossmann-like Domain"/>
    <property type="match status" value="1"/>
</dbReference>
<organism evidence="2 3">
    <name type="scientific">Arthrobacter vasquezii</name>
    <dbReference type="NCBI Taxonomy" id="2977629"/>
    <lineage>
        <taxon>Bacteria</taxon>
        <taxon>Bacillati</taxon>
        <taxon>Actinomycetota</taxon>
        <taxon>Actinomycetes</taxon>
        <taxon>Micrococcales</taxon>
        <taxon>Micrococcaceae</taxon>
        <taxon>Arthrobacter</taxon>
    </lineage>
</organism>
<keyword evidence="2" id="KW-0808">Transferase</keyword>
<dbReference type="InterPro" id="IPR000594">
    <property type="entry name" value="ThiF_NAD_FAD-bd"/>
</dbReference>
<keyword evidence="2" id="KW-0548">Nucleotidyltransferase</keyword>
<evidence type="ECO:0000259" key="1">
    <source>
        <dbReference type="Pfam" id="PF00899"/>
    </source>
</evidence>
<keyword evidence="3" id="KW-1185">Reference proteome</keyword>
<dbReference type="EMBL" id="JAROKN010000015">
    <property type="protein sequence ID" value="MDF9277738.1"/>
    <property type="molecule type" value="Genomic_DNA"/>
</dbReference>